<proteinExistence type="inferred from homology"/>
<evidence type="ECO:0000313" key="18">
    <source>
        <dbReference type="EMBL" id="CAD7232089.1"/>
    </source>
</evidence>
<comment type="similarity">
    <text evidence="4">Belongs to the threonine synthase family.</text>
</comment>
<evidence type="ECO:0000256" key="17">
    <source>
        <dbReference type="SAM" id="MobiDB-lite"/>
    </source>
</evidence>
<dbReference type="GO" id="GO:0005524">
    <property type="term" value="F:ATP binding"/>
    <property type="evidence" value="ECO:0007669"/>
    <property type="project" value="UniProtKB-KW"/>
</dbReference>
<dbReference type="Gene3D" id="3.30.230.10">
    <property type="match status" value="1"/>
</dbReference>
<dbReference type="InterPro" id="IPR029144">
    <property type="entry name" value="Thr_synth_N"/>
</dbReference>
<dbReference type="NCBIfam" id="NF002288">
    <property type="entry name" value="PRK01212.1-4"/>
    <property type="match status" value="1"/>
</dbReference>
<evidence type="ECO:0000256" key="3">
    <source>
        <dbReference type="ARBA" id="ARBA00004979"/>
    </source>
</evidence>
<dbReference type="Gene3D" id="3.90.1380.10">
    <property type="entry name" value="Threonine synthase, N-terminal domain"/>
    <property type="match status" value="1"/>
</dbReference>
<evidence type="ECO:0000256" key="12">
    <source>
        <dbReference type="ARBA" id="ARBA00022898"/>
    </source>
</evidence>
<dbReference type="InterPro" id="IPR000870">
    <property type="entry name" value="Homoserine_kinase"/>
</dbReference>
<evidence type="ECO:0000256" key="4">
    <source>
        <dbReference type="ARBA" id="ARBA00005517"/>
    </source>
</evidence>
<keyword evidence="8" id="KW-0028">Amino-acid biosynthesis</keyword>
<keyword evidence="14" id="KW-0456">Lyase</keyword>
<comment type="catalytic activity">
    <reaction evidence="15">
        <text>L-serine = pyruvate + NH4(+)</text>
        <dbReference type="Rhea" id="RHEA:19169"/>
        <dbReference type="ChEBI" id="CHEBI:15361"/>
        <dbReference type="ChEBI" id="CHEBI:28938"/>
        <dbReference type="ChEBI" id="CHEBI:33384"/>
        <dbReference type="EC" id="4.3.1.17"/>
    </reaction>
</comment>
<dbReference type="EMBL" id="OB664203">
    <property type="protein sequence ID" value="CAD7232089.1"/>
    <property type="molecule type" value="Genomic_DNA"/>
</dbReference>
<dbReference type="PANTHER" id="PTHR42690:SF1">
    <property type="entry name" value="THREONINE SYNTHASE-LIKE 2"/>
    <property type="match status" value="1"/>
</dbReference>
<dbReference type="NCBIfam" id="TIGR00260">
    <property type="entry name" value="thrC"/>
    <property type="match status" value="1"/>
</dbReference>
<evidence type="ECO:0000256" key="9">
    <source>
        <dbReference type="ARBA" id="ARBA00022697"/>
    </source>
</evidence>
<feature type="compositionally biased region" description="Low complexity" evidence="17">
    <location>
        <begin position="727"/>
        <end position="740"/>
    </location>
</feature>
<evidence type="ECO:0000256" key="7">
    <source>
        <dbReference type="ARBA" id="ARBA00021942"/>
    </source>
</evidence>
<dbReference type="EC" id="4.2.3.1" evidence="6"/>
<dbReference type="NCBIfam" id="TIGR00191">
    <property type="entry name" value="thrB"/>
    <property type="match status" value="1"/>
</dbReference>
<dbReference type="AlphaFoldDB" id="A0A7R8ZUA5"/>
<evidence type="ECO:0000256" key="11">
    <source>
        <dbReference type="ARBA" id="ARBA00022840"/>
    </source>
</evidence>
<comment type="subcellular location">
    <subcellularLocation>
        <location evidence="2">Membrane</location>
    </subcellularLocation>
</comment>
<dbReference type="GO" id="GO:0004413">
    <property type="term" value="F:homoserine kinase activity"/>
    <property type="evidence" value="ECO:0007669"/>
    <property type="project" value="InterPro"/>
</dbReference>
<comment type="cofactor">
    <cofactor evidence="1 16">
        <name>pyridoxal 5'-phosphate</name>
        <dbReference type="ChEBI" id="CHEBI:597326"/>
    </cofactor>
</comment>
<keyword evidence="13" id="KW-0472">Membrane</keyword>
<dbReference type="InterPro" id="IPR000634">
    <property type="entry name" value="Ser/Thr_deHydtase_PyrdxlP-BS"/>
</dbReference>
<comment type="pathway">
    <text evidence="3">Amino-acid biosynthesis; L-threonine biosynthesis; L-threonine from L-aspartate: step 5/5.</text>
</comment>
<dbReference type="InterPro" id="IPR014721">
    <property type="entry name" value="Ribsml_uS5_D2-typ_fold_subgr"/>
</dbReference>
<evidence type="ECO:0000256" key="5">
    <source>
        <dbReference type="ARBA" id="ARBA00012093"/>
    </source>
</evidence>
<keyword evidence="9" id="KW-0791">Threonine biosynthesis</keyword>
<dbReference type="InterPro" id="IPR006204">
    <property type="entry name" value="GHMP_kinase_N_dom"/>
</dbReference>
<gene>
    <name evidence="18" type="ORF">CTOB1V02_LOCUS9930</name>
</gene>
<dbReference type="Pfam" id="PF00291">
    <property type="entry name" value="PALP"/>
    <property type="match status" value="1"/>
</dbReference>
<dbReference type="EC" id="4.3.1.17" evidence="5"/>
<dbReference type="PROSITE" id="PS51123">
    <property type="entry name" value="OMPA_2"/>
    <property type="match status" value="1"/>
</dbReference>
<feature type="modified residue" description="N6-(pyridoxal phosphate)lysine" evidence="16">
    <location>
        <position position="387"/>
    </location>
</feature>
<dbReference type="PROSITE" id="PS00165">
    <property type="entry name" value="DEHYDRATASE_SER_THR"/>
    <property type="match status" value="1"/>
</dbReference>
<dbReference type="SUPFAM" id="SSF55060">
    <property type="entry name" value="GHMP Kinase, C-terminal domain"/>
    <property type="match status" value="1"/>
</dbReference>
<keyword evidence="11" id="KW-0067">ATP-binding</keyword>
<dbReference type="SUPFAM" id="SSF53686">
    <property type="entry name" value="Tryptophan synthase beta subunit-like PLP-dependent enzymes"/>
    <property type="match status" value="1"/>
</dbReference>
<dbReference type="PRINTS" id="PR01021">
    <property type="entry name" value="OMPADOMAIN"/>
</dbReference>
<sequence>MDSIKVFCPGSVANVSCGFDVLGIALDEPGDIMTVEKIKEPKVVIEHLDAFNLPTEPEMNVAGKAALAILEDLNPGFGFKITIDKKIHPGSGIGSSSASASGVVFAINQLMDQSIDEAQQMEYAMIGEYVASGSYHADNVAPALIGGIILIRGYKPLDYIKLPTPKELWMTVITPKIQIRTYDARRVLKRRVELKDAISQCGNLAGLIAGIYTEDYDLIGRSLKDVLIEPQRAALIQGFDELKASAIAHGALGSGISGSGPSVFAMSRGEDPARNVAAGFDKYYSLNGHPEKVSFRKAVIQSLAPDRGLYFPEEIPQLDAALLSNFRKMDKADVCTEAIAGFVGGDIPKEELKRIVSETINFPTPVVKVNDRIHTLELFHGPTLAFKDVGARFMARCLQYFLKDENRKTTILVATSGDTGGAVANGFLGVEGISVVILYPKGKVSPLQEKQLTALGQNIKALEVDGNFDDCQDLVKAAFIDPEINEKLGLTSANSINVARWLPQMFYYINALQQVPEDASVTFCVPSGNFGNICAGIMAQQLGFPIHHFVAATNVNDVVTRYLSGEEYQPKPTIPTLSNAMDVSSPSNFVRIEKIFGGREAMKKILSAYRFDDAQTQAQMKKTYAEDGYLLDPHGAVGLGYFLVSKKAPDSILLGGDKKEDSASIAVDGMSGVVGGLAGTQVLDKDDDDDDSENEGGSPLLNSFSDEDLENESDKPKDSTQNNNNTAGLAVAGAAAGVAAQNSPNQKEAKNTQSTKADSDGDGVPDSEDNCADVAGILENKGCPEVNLSADEKEAFNKAVGSVEFETASAQIKNSSLSKLDQVVSILKKHPEIKLSVFGHTDNTGDENKNLELSKARAESCINYIKTKGIAGDRLSAKGFGSSRPTADNSSEEGRKENRRVEFNLY</sequence>
<dbReference type="Gene3D" id="3.30.1330.60">
    <property type="entry name" value="OmpA-like domain"/>
    <property type="match status" value="1"/>
</dbReference>
<dbReference type="InterPro" id="IPR051166">
    <property type="entry name" value="Threonine_Synthase"/>
</dbReference>
<dbReference type="Pfam" id="PF14821">
    <property type="entry name" value="Thr_synth_N"/>
    <property type="match status" value="1"/>
</dbReference>
<dbReference type="FunFam" id="3.40.50.1100:FF:000022">
    <property type="entry name" value="Threonine synthase"/>
    <property type="match status" value="1"/>
</dbReference>
<dbReference type="InterPro" id="IPR036737">
    <property type="entry name" value="OmpA-like_sf"/>
</dbReference>
<dbReference type="GO" id="GO:0016020">
    <property type="term" value="C:membrane"/>
    <property type="evidence" value="ECO:0007669"/>
    <property type="project" value="UniProtKB-SubCell"/>
</dbReference>
<dbReference type="InterPro" id="IPR006665">
    <property type="entry name" value="OmpA-like"/>
</dbReference>
<dbReference type="InterPro" id="IPR036554">
    <property type="entry name" value="GHMP_kinase_C_sf"/>
</dbReference>
<dbReference type="Pfam" id="PF00288">
    <property type="entry name" value="GHMP_kinases_N"/>
    <property type="match status" value="1"/>
</dbReference>
<evidence type="ECO:0000256" key="8">
    <source>
        <dbReference type="ARBA" id="ARBA00022605"/>
    </source>
</evidence>
<evidence type="ECO:0000256" key="16">
    <source>
        <dbReference type="PIRSR" id="PIRSR604450-51"/>
    </source>
</evidence>
<dbReference type="CDD" id="cd07185">
    <property type="entry name" value="OmpA_C-like"/>
    <property type="match status" value="1"/>
</dbReference>
<evidence type="ECO:0000256" key="6">
    <source>
        <dbReference type="ARBA" id="ARBA00013028"/>
    </source>
</evidence>
<dbReference type="InterPro" id="IPR001926">
    <property type="entry name" value="TrpB-like_PALP"/>
</dbReference>
<dbReference type="Gene3D" id="3.40.50.1100">
    <property type="match status" value="2"/>
</dbReference>
<dbReference type="InterPro" id="IPR020568">
    <property type="entry name" value="Ribosomal_Su5_D2-typ_SF"/>
</dbReference>
<dbReference type="HAMAP" id="MF_00384">
    <property type="entry name" value="Homoser_kinase"/>
    <property type="match status" value="1"/>
</dbReference>
<dbReference type="GO" id="GO:0004795">
    <property type="term" value="F:threonine synthase activity"/>
    <property type="evidence" value="ECO:0007669"/>
    <property type="project" value="UniProtKB-EC"/>
</dbReference>
<accession>A0A7R8ZUA5</accession>
<dbReference type="GO" id="GO:0003941">
    <property type="term" value="F:L-serine ammonia-lyase activity"/>
    <property type="evidence" value="ECO:0007669"/>
    <property type="project" value="UniProtKB-EC"/>
</dbReference>
<name>A0A7R8ZUA5_9CRUS</name>
<protein>
    <recommendedName>
        <fullName evidence="7">Threonine synthase-like 2</fullName>
        <ecNumber evidence="6">4.2.3.1</ecNumber>
        <ecNumber evidence="5">4.3.1.17</ecNumber>
    </recommendedName>
</protein>
<evidence type="ECO:0000256" key="15">
    <source>
        <dbReference type="ARBA" id="ARBA00049406"/>
    </source>
</evidence>
<dbReference type="InterPro" id="IPR036052">
    <property type="entry name" value="TrpB-like_PALP_sf"/>
</dbReference>
<dbReference type="Pfam" id="PF00691">
    <property type="entry name" value="OmpA"/>
    <property type="match status" value="1"/>
</dbReference>
<feature type="compositionally biased region" description="Acidic residues" evidence="17">
    <location>
        <begin position="760"/>
        <end position="770"/>
    </location>
</feature>
<evidence type="ECO:0000256" key="10">
    <source>
        <dbReference type="ARBA" id="ARBA00022741"/>
    </source>
</evidence>
<dbReference type="InterPro" id="IPR006664">
    <property type="entry name" value="OMP_bac"/>
</dbReference>
<dbReference type="UniPathway" id="UPA00050">
    <property type="reaction ID" value="UER00065"/>
</dbReference>
<keyword evidence="12 16" id="KW-0663">Pyridoxal phosphate</keyword>
<feature type="compositionally biased region" description="Basic and acidic residues" evidence="17">
    <location>
        <begin position="892"/>
        <end position="906"/>
    </location>
</feature>
<feature type="compositionally biased region" description="Polar residues" evidence="17">
    <location>
        <begin position="741"/>
        <end position="756"/>
    </location>
</feature>
<dbReference type="InterPro" id="IPR004450">
    <property type="entry name" value="Thr_synthase-like"/>
</dbReference>
<dbReference type="InterPro" id="IPR037158">
    <property type="entry name" value="Thr_synth_N_sf"/>
</dbReference>
<feature type="region of interest" description="Disordered" evidence="17">
    <location>
        <begin position="874"/>
        <end position="906"/>
    </location>
</feature>
<evidence type="ECO:0000256" key="1">
    <source>
        <dbReference type="ARBA" id="ARBA00001933"/>
    </source>
</evidence>
<dbReference type="GO" id="GO:0030170">
    <property type="term" value="F:pyridoxal phosphate binding"/>
    <property type="evidence" value="ECO:0007669"/>
    <property type="project" value="InterPro"/>
</dbReference>
<evidence type="ECO:0000256" key="2">
    <source>
        <dbReference type="ARBA" id="ARBA00004370"/>
    </source>
</evidence>
<evidence type="ECO:0000256" key="13">
    <source>
        <dbReference type="ARBA" id="ARBA00023136"/>
    </source>
</evidence>
<organism evidence="18">
    <name type="scientific">Cyprideis torosa</name>
    <dbReference type="NCBI Taxonomy" id="163714"/>
    <lineage>
        <taxon>Eukaryota</taxon>
        <taxon>Metazoa</taxon>
        <taxon>Ecdysozoa</taxon>
        <taxon>Arthropoda</taxon>
        <taxon>Crustacea</taxon>
        <taxon>Oligostraca</taxon>
        <taxon>Ostracoda</taxon>
        <taxon>Podocopa</taxon>
        <taxon>Podocopida</taxon>
        <taxon>Cytherocopina</taxon>
        <taxon>Cytheroidea</taxon>
        <taxon>Cytherideidae</taxon>
        <taxon>Cyprideis</taxon>
    </lineage>
</organism>
<keyword evidence="10" id="KW-0547">Nucleotide-binding</keyword>
<dbReference type="PRINTS" id="PR00958">
    <property type="entry name" value="HOMSERKINASE"/>
</dbReference>
<dbReference type="GO" id="GO:0009088">
    <property type="term" value="P:threonine biosynthetic process"/>
    <property type="evidence" value="ECO:0007669"/>
    <property type="project" value="UniProtKB-UniPathway"/>
</dbReference>
<dbReference type="Gene3D" id="3.30.70.890">
    <property type="entry name" value="GHMP kinase, C-terminal domain"/>
    <property type="match status" value="1"/>
</dbReference>
<dbReference type="SUPFAM" id="SSF54211">
    <property type="entry name" value="Ribosomal protein S5 domain 2-like"/>
    <property type="match status" value="1"/>
</dbReference>
<reference evidence="18" key="1">
    <citation type="submission" date="2020-11" db="EMBL/GenBank/DDBJ databases">
        <authorList>
            <person name="Tran Van P."/>
        </authorList>
    </citation>
    <scope>NUCLEOTIDE SEQUENCE</scope>
</reference>
<evidence type="ECO:0000256" key="14">
    <source>
        <dbReference type="ARBA" id="ARBA00023239"/>
    </source>
</evidence>
<feature type="compositionally biased region" description="Acidic residues" evidence="17">
    <location>
        <begin position="685"/>
        <end position="694"/>
    </location>
</feature>
<dbReference type="OrthoDB" id="10053131at2759"/>
<dbReference type="SUPFAM" id="SSF103088">
    <property type="entry name" value="OmpA-like"/>
    <property type="match status" value="1"/>
</dbReference>
<feature type="region of interest" description="Disordered" evidence="17">
    <location>
        <begin position="680"/>
        <end position="770"/>
    </location>
</feature>
<dbReference type="PANTHER" id="PTHR42690">
    <property type="entry name" value="THREONINE SYNTHASE FAMILY MEMBER"/>
    <property type="match status" value="1"/>
</dbReference>